<name>A0A318YVC0_ASPNB</name>
<dbReference type="EMBL" id="KZ821448">
    <property type="protein sequence ID" value="PYH38436.1"/>
    <property type="molecule type" value="Genomic_DNA"/>
</dbReference>
<dbReference type="GeneID" id="37120765"/>
<proteinExistence type="predicted"/>
<dbReference type="AlphaFoldDB" id="A0A318YVC0"/>
<sequence>MFRALFPVRSTSISSDCFFPTLVSFTPALFFYISTLPMMERFTCFHSSSTPSKRKLFLPLFISRVMPRLRLIWTIAVASQKQTH</sequence>
<keyword evidence="2" id="KW-1185">Reference proteome</keyword>
<organism evidence="1 2">
    <name type="scientific">Aspergillus neoniger (strain CBS 115656)</name>
    <dbReference type="NCBI Taxonomy" id="1448310"/>
    <lineage>
        <taxon>Eukaryota</taxon>
        <taxon>Fungi</taxon>
        <taxon>Dikarya</taxon>
        <taxon>Ascomycota</taxon>
        <taxon>Pezizomycotina</taxon>
        <taxon>Eurotiomycetes</taxon>
        <taxon>Eurotiomycetidae</taxon>
        <taxon>Eurotiales</taxon>
        <taxon>Aspergillaceae</taxon>
        <taxon>Aspergillus</taxon>
        <taxon>Aspergillus subgen. Circumdati</taxon>
    </lineage>
</organism>
<reference evidence="1" key="1">
    <citation type="submission" date="2016-12" db="EMBL/GenBank/DDBJ databases">
        <title>The genomes of Aspergillus section Nigri reveals drivers in fungal speciation.</title>
        <authorList>
            <consortium name="DOE Joint Genome Institute"/>
            <person name="Vesth T.C."/>
            <person name="Nybo J."/>
            <person name="Theobald S."/>
            <person name="Brandl J."/>
            <person name="Frisvad J.C."/>
            <person name="Nielsen K.F."/>
            <person name="Lyhne E.K."/>
            <person name="Kogle M.E."/>
            <person name="Kuo A."/>
            <person name="Riley R."/>
            <person name="Clum A."/>
            <person name="Nolan M."/>
            <person name="Lipzen A."/>
            <person name="Salamov A."/>
            <person name="Henrissat B."/>
            <person name="Wiebenga A."/>
            <person name="De Vries R.P."/>
            <person name="Grigoriev I.V."/>
            <person name="Mortensen U.H."/>
            <person name="Andersen M.R."/>
            <person name="Baker S.E."/>
        </authorList>
    </citation>
    <scope>NUCLEOTIDE SEQUENCE [LARGE SCALE GENOMIC DNA]</scope>
    <source>
        <strain evidence="1">CBS 115656</strain>
    </source>
</reference>
<dbReference type="Proteomes" id="UP000247647">
    <property type="component" value="Unassembled WGS sequence"/>
</dbReference>
<protein>
    <submittedName>
        <fullName evidence="1">Uncharacterized protein</fullName>
    </submittedName>
</protein>
<gene>
    <name evidence="1" type="ORF">BO87DRAFT_167871</name>
</gene>
<evidence type="ECO:0000313" key="2">
    <source>
        <dbReference type="Proteomes" id="UP000247647"/>
    </source>
</evidence>
<evidence type="ECO:0000313" key="1">
    <source>
        <dbReference type="EMBL" id="PYH38436.1"/>
    </source>
</evidence>
<dbReference type="RefSeq" id="XP_025483914.1">
    <property type="nucleotide sequence ID" value="XM_025618309.1"/>
</dbReference>
<accession>A0A318YVC0</accession>